<dbReference type="InterPro" id="IPR036388">
    <property type="entry name" value="WH-like_DNA-bd_sf"/>
</dbReference>
<evidence type="ECO:0000259" key="8">
    <source>
        <dbReference type="Pfam" id="PF18052"/>
    </source>
</evidence>
<dbReference type="Proteomes" id="UP001231189">
    <property type="component" value="Unassembled WGS sequence"/>
</dbReference>
<evidence type="ECO:0000259" key="7">
    <source>
        <dbReference type="Pfam" id="PF00931"/>
    </source>
</evidence>
<dbReference type="InterPro" id="IPR041118">
    <property type="entry name" value="Rx_N"/>
</dbReference>
<dbReference type="GO" id="GO:0042742">
    <property type="term" value="P:defense response to bacterium"/>
    <property type="evidence" value="ECO:0007669"/>
    <property type="project" value="UniProtKB-ARBA"/>
</dbReference>
<dbReference type="InterPro" id="IPR042197">
    <property type="entry name" value="Apaf_helical"/>
</dbReference>
<keyword evidence="6" id="KW-0175">Coiled coil</keyword>
<dbReference type="InterPro" id="IPR044974">
    <property type="entry name" value="Disease_R_plants"/>
</dbReference>
<dbReference type="InterPro" id="IPR038005">
    <property type="entry name" value="RX-like_CC"/>
</dbReference>
<keyword evidence="5" id="KW-0611">Plant defense</keyword>
<dbReference type="InterPro" id="IPR055414">
    <property type="entry name" value="LRR_R13L4/SHOC2-like"/>
</dbReference>
<keyword evidence="3" id="KW-0677">Repeat</keyword>
<dbReference type="Gene3D" id="1.10.8.430">
    <property type="entry name" value="Helical domain of apoptotic protease-activating factors"/>
    <property type="match status" value="1"/>
</dbReference>
<dbReference type="EMBL" id="JAUUTY010000005">
    <property type="protein sequence ID" value="KAK1627549.1"/>
    <property type="molecule type" value="Genomic_DNA"/>
</dbReference>
<dbReference type="GO" id="GO:0002758">
    <property type="term" value="P:innate immune response-activating signaling pathway"/>
    <property type="evidence" value="ECO:0007669"/>
    <property type="project" value="UniProtKB-ARBA"/>
</dbReference>
<dbReference type="PANTHER" id="PTHR23155">
    <property type="entry name" value="DISEASE RESISTANCE PROTEIN RP"/>
    <property type="match status" value="1"/>
</dbReference>
<dbReference type="AlphaFoldDB" id="A0AAD8RM54"/>
<dbReference type="InterPro" id="IPR058922">
    <property type="entry name" value="WHD_DRP"/>
</dbReference>
<evidence type="ECO:0000256" key="2">
    <source>
        <dbReference type="ARBA" id="ARBA00022614"/>
    </source>
</evidence>
<dbReference type="SUPFAM" id="SSF52540">
    <property type="entry name" value="P-loop containing nucleoside triphosphate hydrolases"/>
    <property type="match status" value="1"/>
</dbReference>
<evidence type="ECO:0000256" key="3">
    <source>
        <dbReference type="ARBA" id="ARBA00022737"/>
    </source>
</evidence>
<comment type="similarity">
    <text evidence="1">Belongs to the disease resistance NB-LRR family.</text>
</comment>
<feature type="domain" description="Disease resistance protein winged helix" evidence="9">
    <location>
        <begin position="432"/>
        <end position="502"/>
    </location>
</feature>
<evidence type="ECO:0000259" key="10">
    <source>
        <dbReference type="Pfam" id="PF23598"/>
    </source>
</evidence>
<name>A0AAD8RM54_LOLMU</name>
<feature type="domain" description="Disease resistance R13L4/SHOC-2-like LRR" evidence="10">
    <location>
        <begin position="547"/>
        <end position="910"/>
    </location>
</feature>
<evidence type="ECO:0000259" key="9">
    <source>
        <dbReference type="Pfam" id="PF23559"/>
    </source>
</evidence>
<evidence type="ECO:0000256" key="4">
    <source>
        <dbReference type="ARBA" id="ARBA00022741"/>
    </source>
</evidence>
<dbReference type="Gene3D" id="1.10.10.10">
    <property type="entry name" value="Winged helix-like DNA-binding domain superfamily/Winged helix DNA-binding domain"/>
    <property type="match status" value="1"/>
</dbReference>
<gene>
    <name evidence="11" type="ORF">QYE76_001864</name>
</gene>
<comment type="caution">
    <text evidence="11">The sequence shown here is derived from an EMBL/GenBank/DDBJ whole genome shotgun (WGS) entry which is preliminary data.</text>
</comment>
<dbReference type="Pfam" id="PF23559">
    <property type="entry name" value="WHD_DRP"/>
    <property type="match status" value="1"/>
</dbReference>
<dbReference type="Pfam" id="PF18052">
    <property type="entry name" value="Rx_N"/>
    <property type="match status" value="1"/>
</dbReference>
<accession>A0AAD8RM54</accession>
<dbReference type="SUPFAM" id="SSF52058">
    <property type="entry name" value="L domain-like"/>
    <property type="match status" value="1"/>
</dbReference>
<evidence type="ECO:0000256" key="5">
    <source>
        <dbReference type="ARBA" id="ARBA00022821"/>
    </source>
</evidence>
<organism evidence="11 12">
    <name type="scientific">Lolium multiflorum</name>
    <name type="common">Italian ryegrass</name>
    <name type="synonym">Lolium perenne subsp. multiflorum</name>
    <dbReference type="NCBI Taxonomy" id="4521"/>
    <lineage>
        <taxon>Eukaryota</taxon>
        <taxon>Viridiplantae</taxon>
        <taxon>Streptophyta</taxon>
        <taxon>Embryophyta</taxon>
        <taxon>Tracheophyta</taxon>
        <taxon>Spermatophyta</taxon>
        <taxon>Magnoliopsida</taxon>
        <taxon>Liliopsida</taxon>
        <taxon>Poales</taxon>
        <taxon>Poaceae</taxon>
        <taxon>BOP clade</taxon>
        <taxon>Pooideae</taxon>
        <taxon>Poodae</taxon>
        <taxon>Poeae</taxon>
        <taxon>Poeae Chloroplast Group 2 (Poeae type)</taxon>
        <taxon>Loliodinae</taxon>
        <taxon>Loliinae</taxon>
        <taxon>Lolium</taxon>
    </lineage>
</organism>
<keyword evidence="2" id="KW-0433">Leucine-rich repeat</keyword>
<feature type="domain" description="Disease resistance N-terminal" evidence="8">
    <location>
        <begin position="12"/>
        <end position="99"/>
    </location>
</feature>
<dbReference type="InterPro" id="IPR002182">
    <property type="entry name" value="NB-ARC"/>
</dbReference>
<keyword evidence="4" id="KW-0547">Nucleotide-binding</keyword>
<dbReference type="PANTHER" id="PTHR23155:SF901">
    <property type="entry name" value="DISEASE RESISTANCE PROTEIN RPM1"/>
    <property type="match status" value="1"/>
</dbReference>
<evidence type="ECO:0000313" key="11">
    <source>
        <dbReference type="EMBL" id="KAK1627549.1"/>
    </source>
</evidence>
<dbReference type="Gene3D" id="1.20.5.4130">
    <property type="match status" value="1"/>
</dbReference>
<dbReference type="Gene3D" id="3.80.10.10">
    <property type="entry name" value="Ribonuclease Inhibitor"/>
    <property type="match status" value="1"/>
</dbReference>
<dbReference type="InterPro" id="IPR032675">
    <property type="entry name" value="LRR_dom_sf"/>
</dbReference>
<dbReference type="CDD" id="cd14798">
    <property type="entry name" value="RX-CC_like"/>
    <property type="match status" value="1"/>
</dbReference>
<evidence type="ECO:0000256" key="6">
    <source>
        <dbReference type="ARBA" id="ARBA00023054"/>
    </source>
</evidence>
<reference evidence="11" key="1">
    <citation type="submission" date="2023-07" db="EMBL/GenBank/DDBJ databases">
        <title>A chromosome-level genome assembly of Lolium multiflorum.</title>
        <authorList>
            <person name="Chen Y."/>
            <person name="Copetti D."/>
            <person name="Kolliker R."/>
            <person name="Studer B."/>
        </authorList>
    </citation>
    <scope>NUCLEOTIDE SEQUENCE</scope>
    <source>
        <strain evidence="11">02402/16</strain>
        <tissue evidence="11">Leaf</tissue>
    </source>
</reference>
<dbReference type="InterPro" id="IPR027417">
    <property type="entry name" value="P-loop_NTPase"/>
</dbReference>
<dbReference type="PRINTS" id="PR00364">
    <property type="entry name" value="DISEASERSIST"/>
</dbReference>
<dbReference type="Gene3D" id="3.40.50.300">
    <property type="entry name" value="P-loop containing nucleotide triphosphate hydrolases"/>
    <property type="match status" value="1"/>
</dbReference>
<protein>
    <submittedName>
        <fullName evidence="11">Uncharacterized protein</fullName>
    </submittedName>
</protein>
<dbReference type="Pfam" id="PF23598">
    <property type="entry name" value="LRR_14"/>
    <property type="match status" value="1"/>
</dbReference>
<evidence type="ECO:0000313" key="12">
    <source>
        <dbReference type="Proteomes" id="UP001231189"/>
    </source>
</evidence>
<sequence length="926" mass="104544">MERFLVSASTGAMGSLLGKLGTILSDEYKLLKDVHDDIKFLKDELEAMHAFLLVMADVENPDQQAKLRVDAVRELSYEIEDNIDKFMLLVGHGSSSKSDGFQNVFSKSMKKIADIKTRHKIAKDVKDIMSQVKVISERYSRYMIDGSSRTKNEKIDPRIIAIYKDTSELVGIHGPRDELLKWLSNKEGESESRTKVVSIVGYGGLGKTTLAKQVYDKHGANYECRAFVSISRSPDMNKILSSVLSQLRNCDYAHAGDAQLIIEQIRNFLKDKRYCIVIDDVWDVETWLALDCALVTNGCGSVIITTTRIHDVAKSCCSSEGDFVYKIQPLCVADSKKLFFKRIFGCEENCPSNLKQASEDILKKCGGLPLAINAISSLLATGKTKEEWERVRSSIGFAQGQSSAIDAMSYILSLSYFDLPLCLRSCLLYLTMYPEDYKINMEQLVYRWIYEGFIHSEDGEDLVELGDRYLYELINRSLIQPVDTGYYVEASFCRVHDTILDFLVYRSTEENFCTFLSSPSNPHRRVRRLSLIGNEDVESVEQLDLSHARSFGAFGRSRTYLPILVTSNALHVLDISDCRRLGNQCVKDIGRLLQLRYLDISWTDISELPKQIGDLQYLETLDVRCTRIAELPESANRLKRLTRLFGSVTTKLPDEIGNMRNLQELDFSVFVQSLKFLEDLGKLTNLRKLGINWNSNNEPDKGSYKKQKLVSSVCKLDKCKLHTLFIELHLTENDATFMMHSFPALSSIRAIDIQSGKLSWVTKWLALLVNLKNLYIESSAVEQQDVNMVGSLPNLLKFVLEECYSDNLGPIVISGGFQQLQVLGFNPHDMALMFEVGAVPNLKNLSHYIHPRGFKFAHGSAGGFDIGIHHLSNLTQVEVRVFCVGAWAADVEAAEGAFRSMAEAHPSQPPIEFTRINIDRMLKDDE</sequence>
<evidence type="ECO:0000256" key="1">
    <source>
        <dbReference type="ARBA" id="ARBA00008894"/>
    </source>
</evidence>
<feature type="domain" description="NB-ARC" evidence="7">
    <location>
        <begin position="177"/>
        <end position="341"/>
    </location>
</feature>
<dbReference type="FunFam" id="1.10.10.10:FF:000322">
    <property type="entry name" value="Probable disease resistance protein At1g63360"/>
    <property type="match status" value="1"/>
</dbReference>
<proteinExistence type="inferred from homology"/>
<dbReference type="GO" id="GO:0009626">
    <property type="term" value="P:plant-type hypersensitive response"/>
    <property type="evidence" value="ECO:0007669"/>
    <property type="project" value="UniProtKB-ARBA"/>
</dbReference>
<dbReference type="GO" id="GO:0043531">
    <property type="term" value="F:ADP binding"/>
    <property type="evidence" value="ECO:0007669"/>
    <property type="project" value="InterPro"/>
</dbReference>
<dbReference type="Pfam" id="PF00931">
    <property type="entry name" value="NB-ARC"/>
    <property type="match status" value="1"/>
</dbReference>
<keyword evidence="12" id="KW-1185">Reference proteome</keyword>